<keyword evidence="1" id="KW-0812">Transmembrane</keyword>
<name>A0A812BQ21_ACAPH</name>
<gene>
    <name evidence="2" type="ORF">SPHA_20099</name>
</gene>
<comment type="caution">
    <text evidence="2">The sequence shown here is derived from an EMBL/GenBank/DDBJ whole genome shotgun (WGS) entry which is preliminary data.</text>
</comment>
<sequence>MQTQVGSTYTTFSPPKPFSFAFLTDPPSLSPETQLPELTTINTCRTDSCSFFLLTHMPNNNSMKSSLHTYRQIAILTFCLFSLFFPFLLISFTLDFLPSFVFWGFFFCGGPFFLVYFSFSFSFLFFSLFSLSFLFSFCSPFLVCFRTFSR</sequence>
<protein>
    <submittedName>
        <fullName evidence="2">Uncharacterized protein</fullName>
    </submittedName>
</protein>
<keyword evidence="3" id="KW-1185">Reference proteome</keyword>
<feature type="transmembrane region" description="Helical" evidence="1">
    <location>
        <begin position="124"/>
        <end position="148"/>
    </location>
</feature>
<accession>A0A812BQ21</accession>
<organism evidence="2 3">
    <name type="scientific">Acanthosepion pharaonis</name>
    <name type="common">Pharaoh cuttlefish</name>
    <name type="synonym">Sepia pharaonis</name>
    <dbReference type="NCBI Taxonomy" id="158019"/>
    <lineage>
        <taxon>Eukaryota</taxon>
        <taxon>Metazoa</taxon>
        <taxon>Spiralia</taxon>
        <taxon>Lophotrochozoa</taxon>
        <taxon>Mollusca</taxon>
        <taxon>Cephalopoda</taxon>
        <taxon>Coleoidea</taxon>
        <taxon>Decapodiformes</taxon>
        <taxon>Sepiida</taxon>
        <taxon>Sepiina</taxon>
        <taxon>Sepiidae</taxon>
        <taxon>Acanthosepion</taxon>
    </lineage>
</organism>
<feature type="transmembrane region" description="Helical" evidence="1">
    <location>
        <begin position="73"/>
        <end position="94"/>
    </location>
</feature>
<feature type="transmembrane region" description="Helical" evidence="1">
    <location>
        <begin position="100"/>
        <end position="117"/>
    </location>
</feature>
<evidence type="ECO:0000256" key="1">
    <source>
        <dbReference type="SAM" id="Phobius"/>
    </source>
</evidence>
<proteinExistence type="predicted"/>
<dbReference type="AlphaFoldDB" id="A0A812BQ21"/>
<keyword evidence="1" id="KW-0472">Membrane</keyword>
<reference evidence="2" key="1">
    <citation type="submission" date="2021-01" db="EMBL/GenBank/DDBJ databases">
        <authorList>
            <person name="Li R."/>
            <person name="Bekaert M."/>
        </authorList>
    </citation>
    <scope>NUCLEOTIDE SEQUENCE</scope>
    <source>
        <strain evidence="2">Farmed</strain>
    </source>
</reference>
<dbReference type="Proteomes" id="UP000597762">
    <property type="component" value="Unassembled WGS sequence"/>
</dbReference>
<evidence type="ECO:0000313" key="3">
    <source>
        <dbReference type="Proteomes" id="UP000597762"/>
    </source>
</evidence>
<evidence type="ECO:0000313" key="2">
    <source>
        <dbReference type="EMBL" id="CAE1236161.1"/>
    </source>
</evidence>
<keyword evidence="1" id="KW-1133">Transmembrane helix</keyword>
<dbReference type="EMBL" id="CAHIKZ030000737">
    <property type="protein sequence ID" value="CAE1236161.1"/>
    <property type="molecule type" value="Genomic_DNA"/>
</dbReference>